<keyword evidence="3" id="KW-1185">Reference proteome</keyword>
<feature type="compositionally biased region" description="Basic and acidic residues" evidence="1">
    <location>
        <begin position="65"/>
        <end position="74"/>
    </location>
</feature>
<name>M5XLN7_PRUPE</name>
<reference evidence="2 3" key="1">
    <citation type="journal article" date="2013" name="Nat. Genet.">
        <title>The high-quality draft genome of peach (Prunus persica) identifies unique patterns of genetic diversity, domestication and genome evolution.</title>
        <authorList>
            <consortium name="International Peach Genome Initiative"/>
            <person name="Verde I."/>
            <person name="Abbott A.G."/>
            <person name="Scalabrin S."/>
            <person name="Jung S."/>
            <person name="Shu S."/>
            <person name="Marroni F."/>
            <person name="Zhebentyayeva T."/>
            <person name="Dettori M.T."/>
            <person name="Grimwood J."/>
            <person name="Cattonaro F."/>
            <person name="Zuccolo A."/>
            <person name="Rossini L."/>
            <person name="Jenkins J."/>
            <person name="Vendramin E."/>
            <person name="Meisel L.A."/>
            <person name="Decroocq V."/>
            <person name="Sosinski B."/>
            <person name="Prochnik S."/>
            <person name="Mitros T."/>
            <person name="Policriti A."/>
            <person name="Cipriani G."/>
            <person name="Dondini L."/>
            <person name="Ficklin S."/>
            <person name="Goodstein D.M."/>
            <person name="Xuan P."/>
            <person name="Del Fabbro C."/>
            <person name="Aramini V."/>
            <person name="Copetti D."/>
            <person name="Gonzalez S."/>
            <person name="Horner D.S."/>
            <person name="Falchi R."/>
            <person name="Lucas S."/>
            <person name="Mica E."/>
            <person name="Maldonado J."/>
            <person name="Lazzari B."/>
            <person name="Bielenberg D."/>
            <person name="Pirona R."/>
            <person name="Miculan M."/>
            <person name="Barakat A."/>
            <person name="Testolin R."/>
            <person name="Stella A."/>
            <person name="Tartarini S."/>
            <person name="Tonutti P."/>
            <person name="Arus P."/>
            <person name="Orellana A."/>
            <person name="Wells C."/>
            <person name="Main D."/>
            <person name="Vizzotto G."/>
            <person name="Silva H."/>
            <person name="Salamini F."/>
            <person name="Schmutz J."/>
            <person name="Morgante M."/>
            <person name="Rokhsar D.S."/>
        </authorList>
    </citation>
    <scope>NUCLEOTIDE SEQUENCE [LARGE SCALE GENOMIC DNA]</scope>
    <source>
        <strain evidence="3">cv. Nemared</strain>
    </source>
</reference>
<protein>
    <submittedName>
        <fullName evidence="2">Uncharacterized protein</fullName>
    </submittedName>
</protein>
<evidence type="ECO:0000313" key="3">
    <source>
        <dbReference type="Proteomes" id="UP000006882"/>
    </source>
</evidence>
<gene>
    <name evidence="2" type="ORF">PRUPE_1G398800</name>
</gene>
<dbReference type="HOGENOM" id="CLU_2692423_0_0_1"/>
<sequence length="74" mass="8316">MPTGLNLYTSGLTMEPPLHFGSVRVKNTHPLRLSLVFKNKNCLILSTTNTMEITTSTHNSNKKNPFKESSMDCF</sequence>
<evidence type="ECO:0000256" key="1">
    <source>
        <dbReference type="SAM" id="MobiDB-lite"/>
    </source>
</evidence>
<dbReference type="Proteomes" id="UP000006882">
    <property type="component" value="Chromosome G1"/>
</dbReference>
<dbReference type="AlphaFoldDB" id="M5XLN7"/>
<evidence type="ECO:0000313" key="2">
    <source>
        <dbReference type="EMBL" id="ONI33001.1"/>
    </source>
</evidence>
<feature type="region of interest" description="Disordered" evidence="1">
    <location>
        <begin position="55"/>
        <end position="74"/>
    </location>
</feature>
<dbReference type="Gramene" id="ONI33001">
    <property type="protein sequence ID" value="ONI33001"/>
    <property type="gene ID" value="PRUPE_1G398800"/>
</dbReference>
<dbReference type="EMBL" id="CM007651">
    <property type="protein sequence ID" value="ONI33001.1"/>
    <property type="molecule type" value="Genomic_DNA"/>
</dbReference>
<accession>M5XLN7</accession>
<proteinExistence type="predicted"/>
<organism evidence="2 3">
    <name type="scientific">Prunus persica</name>
    <name type="common">Peach</name>
    <name type="synonym">Amygdalus persica</name>
    <dbReference type="NCBI Taxonomy" id="3760"/>
    <lineage>
        <taxon>Eukaryota</taxon>
        <taxon>Viridiplantae</taxon>
        <taxon>Streptophyta</taxon>
        <taxon>Embryophyta</taxon>
        <taxon>Tracheophyta</taxon>
        <taxon>Spermatophyta</taxon>
        <taxon>Magnoliopsida</taxon>
        <taxon>eudicotyledons</taxon>
        <taxon>Gunneridae</taxon>
        <taxon>Pentapetalae</taxon>
        <taxon>rosids</taxon>
        <taxon>fabids</taxon>
        <taxon>Rosales</taxon>
        <taxon>Rosaceae</taxon>
        <taxon>Amygdaloideae</taxon>
        <taxon>Amygdaleae</taxon>
        <taxon>Prunus</taxon>
    </lineage>
</organism>